<dbReference type="OrthoDB" id="10531627at2759"/>
<name>A0A9X0ABZ4_9HELO</name>
<feature type="transmembrane region" description="Helical" evidence="1">
    <location>
        <begin position="74"/>
        <end position="92"/>
    </location>
</feature>
<gene>
    <name evidence="2" type="ORF">OCU04_012922</name>
</gene>
<keyword evidence="1" id="KW-0812">Transmembrane</keyword>
<dbReference type="AlphaFoldDB" id="A0A9X0ABZ4"/>
<keyword evidence="3" id="KW-1185">Reference proteome</keyword>
<sequence>MYIDERISVLEAFSLSFLPCQISQLLFAYILYLATESQPSFDFIFIFGISFLRFGCAVLPIPAAIMLFSRSKSFSVSVSAFVFGLFSWLPLLTSPATQLLRIPYPHSAFTNAPTSSSITKKSALPSKQDCINALLPGQPPANSAFAFTGKTKPAALSAVKTYAVKTSSST</sequence>
<evidence type="ECO:0000313" key="3">
    <source>
        <dbReference type="Proteomes" id="UP001152300"/>
    </source>
</evidence>
<accession>A0A9X0ABZ4</accession>
<reference evidence="2" key="1">
    <citation type="submission" date="2022-11" db="EMBL/GenBank/DDBJ databases">
        <title>Genome Resource of Sclerotinia nivalis Strain SnTB1, a Plant Pathogen Isolated from American Ginseng.</title>
        <authorList>
            <person name="Fan S."/>
        </authorList>
    </citation>
    <scope>NUCLEOTIDE SEQUENCE</scope>
    <source>
        <strain evidence="2">SnTB1</strain>
    </source>
</reference>
<dbReference type="Proteomes" id="UP001152300">
    <property type="component" value="Unassembled WGS sequence"/>
</dbReference>
<protein>
    <submittedName>
        <fullName evidence="2">Uncharacterized protein</fullName>
    </submittedName>
</protein>
<feature type="transmembrane region" description="Helical" evidence="1">
    <location>
        <begin position="12"/>
        <end position="32"/>
    </location>
</feature>
<proteinExistence type="predicted"/>
<comment type="caution">
    <text evidence="2">The sequence shown here is derived from an EMBL/GenBank/DDBJ whole genome shotgun (WGS) entry which is preliminary data.</text>
</comment>
<dbReference type="EMBL" id="JAPEIS010000017">
    <property type="protein sequence ID" value="KAJ8058063.1"/>
    <property type="molecule type" value="Genomic_DNA"/>
</dbReference>
<feature type="transmembrane region" description="Helical" evidence="1">
    <location>
        <begin position="44"/>
        <end position="68"/>
    </location>
</feature>
<organism evidence="2 3">
    <name type="scientific">Sclerotinia nivalis</name>
    <dbReference type="NCBI Taxonomy" id="352851"/>
    <lineage>
        <taxon>Eukaryota</taxon>
        <taxon>Fungi</taxon>
        <taxon>Dikarya</taxon>
        <taxon>Ascomycota</taxon>
        <taxon>Pezizomycotina</taxon>
        <taxon>Leotiomycetes</taxon>
        <taxon>Helotiales</taxon>
        <taxon>Sclerotiniaceae</taxon>
        <taxon>Sclerotinia</taxon>
    </lineage>
</organism>
<keyword evidence="1" id="KW-1133">Transmembrane helix</keyword>
<keyword evidence="1" id="KW-0472">Membrane</keyword>
<evidence type="ECO:0000256" key="1">
    <source>
        <dbReference type="SAM" id="Phobius"/>
    </source>
</evidence>
<evidence type="ECO:0000313" key="2">
    <source>
        <dbReference type="EMBL" id="KAJ8058063.1"/>
    </source>
</evidence>